<feature type="compositionally biased region" description="Gly residues" evidence="1">
    <location>
        <begin position="489"/>
        <end position="499"/>
    </location>
</feature>
<evidence type="ECO:0000256" key="1">
    <source>
        <dbReference type="SAM" id="MobiDB-lite"/>
    </source>
</evidence>
<reference evidence="2 3" key="1">
    <citation type="submission" date="2015-01" db="EMBL/GenBank/DDBJ databases">
        <title>The Genome Sequence of Fonsecaea multimorphosa CBS 102226.</title>
        <authorList>
            <consortium name="The Broad Institute Genomics Platform"/>
            <person name="Cuomo C."/>
            <person name="de Hoog S."/>
            <person name="Gorbushina A."/>
            <person name="Stielow B."/>
            <person name="Teixiera M."/>
            <person name="Abouelleil A."/>
            <person name="Chapman S.B."/>
            <person name="Priest M."/>
            <person name="Young S.K."/>
            <person name="Wortman J."/>
            <person name="Nusbaum C."/>
            <person name="Birren B."/>
        </authorList>
    </citation>
    <scope>NUCLEOTIDE SEQUENCE [LARGE SCALE GENOMIC DNA]</scope>
    <source>
        <strain evidence="2 3">CBS 102226</strain>
    </source>
</reference>
<feature type="region of interest" description="Disordered" evidence="1">
    <location>
        <begin position="278"/>
        <end position="553"/>
    </location>
</feature>
<gene>
    <name evidence="2" type="ORF">Z520_07318</name>
</gene>
<feature type="compositionally biased region" description="Basic and acidic residues" evidence="1">
    <location>
        <begin position="503"/>
        <end position="516"/>
    </location>
</feature>
<proteinExistence type="predicted"/>
<feature type="compositionally biased region" description="Basic and acidic residues" evidence="1">
    <location>
        <begin position="442"/>
        <end position="461"/>
    </location>
</feature>
<dbReference type="RefSeq" id="XP_016631327.1">
    <property type="nucleotide sequence ID" value="XM_016777817.1"/>
</dbReference>
<feature type="compositionally biased region" description="Low complexity" evidence="1">
    <location>
        <begin position="386"/>
        <end position="403"/>
    </location>
</feature>
<dbReference type="GeneID" id="27713064"/>
<feature type="compositionally biased region" description="Basic residues" evidence="1">
    <location>
        <begin position="338"/>
        <end position="351"/>
    </location>
</feature>
<dbReference type="VEuPathDB" id="FungiDB:Z520_07318"/>
<dbReference type="EMBL" id="KN848075">
    <property type="protein sequence ID" value="KIX97204.1"/>
    <property type="molecule type" value="Genomic_DNA"/>
</dbReference>
<dbReference type="AlphaFoldDB" id="A0A0D2K2C2"/>
<dbReference type="Proteomes" id="UP000053411">
    <property type="component" value="Unassembled WGS sequence"/>
</dbReference>
<keyword evidence="3" id="KW-1185">Reference proteome</keyword>
<dbReference type="OrthoDB" id="4757558at2759"/>
<feature type="compositionally biased region" description="Polar residues" evidence="1">
    <location>
        <begin position="357"/>
        <end position="366"/>
    </location>
</feature>
<evidence type="ECO:0000313" key="3">
    <source>
        <dbReference type="Proteomes" id="UP000053411"/>
    </source>
</evidence>
<evidence type="ECO:0000313" key="2">
    <source>
        <dbReference type="EMBL" id="KIX97204.1"/>
    </source>
</evidence>
<sequence>MSTASANQSRAYISHTSSSLKDSRVLWPSNGRLVHSIGMQNGELVVVTHALGASYEGREVEEVLAGFCQRIFLLFQVDTRALGIAGVIAEQLFKSIDDNGSFSRETMPLGIQGVQELNWTTQNEELVALQQQYQRRVQDEGKPLKPFSMTDSNGNELLFAGLGEETLVIVDKAMLAVGIVRYRVHFFDVGLGRPKNSWQLFVKINHQDFLRSWFRSSLAPVQDMAVAVMTAMRIFSDARRLINEPGRRTEAVVLVETIRRGQFYMNSTVVDEGTAAAPETLAPSDGDVSAKDSHSQPDPSLSPSSSSSSPSSNSSSPPTTMGEPSISDPAGTVQATSTKKRKKRPTRKNRQKKQDSQCETPSNEGTESSRDKSLQDIVSGTADITISEPPAIPTSASAPTESAVQPDGGSSEKGTSAAAPPTTAEVKQKDNDGNPSKTRTAGGRDQDLDDTASRHSSDSDRTIIQADFSTKDVAVSPSSKGQQGNEVVVGGGGVGGGGAVVADSKEDSENKADENTKTTSGTQSTASDDGDSEPSEHVKPVDQEPRHPSAGFKFDGFDPRLRCLKPDCRNMTSCWDCAVMICPACGTDSFTRYCRKQHLYDDIQRHWAVECGRNKINGPIDRDTIRPRQIPKRPYIFGQYHDIVERHRQAVYRAMEDADYFIFNDVKMLDSGIVHPTQEQWNSVRGTGEAVFQIVFPDDMTPHSDRQIFNYHIQRILSLGKPLAEESCVRALEMIRSALVMTGSWTVEILSYLCMQLPGEWGNFKIPERFYNVIEVNAMWQMHRALPMADR</sequence>
<feature type="compositionally biased region" description="Polar residues" evidence="1">
    <location>
        <begin position="517"/>
        <end position="527"/>
    </location>
</feature>
<organism evidence="2 3">
    <name type="scientific">Fonsecaea multimorphosa CBS 102226</name>
    <dbReference type="NCBI Taxonomy" id="1442371"/>
    <lineage>
        <taxon>Eukaryota</taxon>
        <taxon>Fungi</taxon>
        <taxon>Dikarya</taxon>
        <taxon>Ascomycota</taxon>
        <taxon>Pezizomycotina</taxon>
        <taxon>Eurotiomycetes</taxon>
        <taxon>Chaetothyriomycetidae</taxon>
        <taxon>Chaetothyriales</taxon>
        <taxon>Herpotrichiellaceae</taxon>
        <taxon>Fonsecaea</taxon>
    </lineage>
</organism>
<feature type="compositionally biased region" description="Low complexity" evidence="1">
    <location>
        <begin position="296"/>
        <end position="318"/>
    </location>
</feature>
<dbReference type="STRING" id="1442371.A0A0D2K2C2"/>
<name>A0A0D2K2C2_9EURO</name>
<accession>A0A0D2K2C2</accession>
<protein>
    <submittedName>
        <fullName evidence="2">Uncharacterized protein</fullName>
    </submittedName>
</protein>
<feature type="compositionally biased region" description="Polar residues" evidence="1">
    <location>
        <begin position="476"/>
        <end position="485"/>
    </location>
</feature>
<feature type="compositionally biased region" description="Basic and acidic residues" evidence="1">
    <location>
        <begin position="534"/>
        <end position="547"/>
    </location>
</feature>